<dbReference type="InterPro" id="IPR051533">
    <property type="entry name" value="WaaL-like"/>
</dbReference>
<feature type="transmembrane region" description="Helical" evidence="5">
    <location>
        <begin position="173"/>
        <end position="188"/>
    </location>
</feature>
<feature type="transmembrane region" description="Helical" evidence="5">
    <location>
        <begin position="401"/>
        <end position="419"/>
    </location>
</feature>
<evidence type="ECO:0000259" key="6">
    <source>
        <dbReference type="Pfam" id="PF04932"/>
    </source>
</evidence>
<evidence type="ECO:0000259" key="7">
    <source>
        <dbReference type="Pfam" id="PF11846"/>
    </source>
</evidence>
<dbReference type="Pfam" id="PF04932">
    <property type="entry name" value="Wzy_C"/>
    <property type="match status" value="1"/>
</dbReference>
<organism evidence="9 10">
    <name type="scientific">Kingella kingae</name>
    <dbReference type="NCBI Taxonomy" id="504"/>
    <lineage>
        <taxon>Bacteria</taxon>
        <taxon>Pseudomonadati</taxon>
        <taxon>Pseudomonadota</taxon>
        <taxon>Betaproteobacteria</taxon>
        <taxon>Neisseriales</taxon>
        <taxon>Neisseriaceae</taxon>
        <taxon>Kingella</taxon>
    </lineage>
</organism>
<dbReference type="EMBL" id="LS483426">
    <property type="protein sequence ID" value="SQH24628.1"/>
    <property type="molecule type" value="Genomic_DNA"/>
</dbReference>
<evidence type="ECO:0000256" key="2">
    <source>
        <dbReference type="ARBA" id="ARBA00022692"/>
    </source>
</evidence>
<dbReference type="Pfam" id="PF11846">
    <property type="entry name" value="Wzy_C_2"/>
    <property type="match status" value="1"/>
</dbReference>
<dbReference type="AlphaFoldDB" id="A0AAX2J3P9"/>
<reference evidence="9 10" key="1">
    <citation type="submission" date="2018-06" db="EMBL/GenBank/DDBJ databases">
        <authorList>
            <consortium name="Pathogen Informatics"/>
            <person name="Doyle S."/>
        </authorList>
    </citation>
    <scope>NUCLEOTIDE SEQUENCE [LARGE SCALE GENOMIC DNA]</scope>
    <source>
        <strain evidence="9 10">NCTC10529</strain>
    </source>
</reference>
<feature type="domain" description="O-antigen ligase-related" evidence="6">
    <location>
        <begin position="201"/>
        <end position="359"/>
    </location>
</feature>
<keyword evidence="3 5" id="KW-1133">Transmembrane helix</keyword>
<dbReference type="PANTHER" id="PTHR37422:SF21">
    <property type="entry name" value="EXOQ-LIKE PROTEIN"/>
    <property type="match status" value="1"/>
</dbReference>
<dbReference type="InterPro" id="IPR007016">
    <property type="entry name" value="O-antigen_ligase-rel_domated"/>
</dbReference>
<protein>
    <submittedName>
        <fullName evidence="9">Lipid A core - O-antigen ligase and related enzymes</fullName>
    </submittedName>
</protein>
<keyword evidence="2 5" id="KW-0812">Transmembrane</keyword>
<feature type="transmembrane region" description="Helical" evidence="5">
    <location>
        <begin position="431"/>
        <end position="454"/>
    </location>
</feature>
<dbReference type="GO" id="GO:0016874">
    <property type="term" value="F:ligase activity"/>
    <property type="evidence" value="ECO:0007669"/>
    <property type="project" value="UniProtKB-KW"/>
</dbReference>
<dbReference type="RefSeq" id="WP_032827581.1">
    <property type="nucleotide sequence ID" value="NZ_CP091518.1"/>
</dbReference>
<accession>A0AAX2J3P9</accession>
<feature type="transmembrane region" description="Helical" evidence="5">
    <location>
        <begin position="125"/>
        <end position="145"/>
    </location>
</feature>
<feature type="transmembrane region" description="Helical" evidence="5">
    <location>
        <begin position="217"/>
        <end position="234"/>
    </location>
</feature>
<feature type="transmembrane region" description="Helical" evidence="5">
    <location>
        <begin position="95"/>
        <end position="113"/>
    </location>
</feature>
<gene>
    <name evidence="9" type="ORF">NCTC10529_00819</name>
</gene>
<dbReference type="InterPro" id="IPR031726">
    <property type="entry name" value="PglL_A"/>
</dbReference>
<feature type="transmembrane region" description="Helical" evidence="5">
    <location>
        <begin position="344"/>
        <end position="366"/>
    </location>
</feature>
<keyword evidence="4 5" id="KW-0472">Membrane</keyword>
<evidence type="ECO:0000256" key="3">
    <source>
        <dbReference type="ARBA" id="ARBA00022989"/>
    </source>
</evidence>
<keyword evidence="9" id="KW-0436">Ligase</keyword>
<comment type="subcellular location">
    <subcellularLocation>
        <location evidence="1">Membrane</location>
        <topology evidence="1">Multi-pass membrane protein</topology>
    </subcellularLocation>
</comment>
<evidence type="ECO:0000256" key="4">
    <source>
        <dbReference type="ARBA" id="ARBA00023136"/>
    </source>
</evidence>
<evidence type="ECO:0000256" key="5">
    <source>
        <dbReference type="SAM" id="Phobius"/>
    </source>
</evidence>
<dbReference type="Proteomes" id="UP000248598">
    <property type="component" value="Chromosome 1"/>
</dbReference>
<dbReference type="GO" id="GO:0016020">
    <property type="term" value="C:membrane"/>
    <property type="evidence" value="ECO:0007669"/>
    <property type="project" value="UniProtKB-SubCell"/>
</dbReference>
<feature type="domain" description="Protein glycosylation ligase" evidence="8">
    <location>
        <begin position="167"/>
        <end position="188"/>
    </location>
</feature>
<feature type="transmembrane region" description="Helical" evidence="5">
    <location>
        <begin position="243"/>
        <end position="260"/>
    </location>
</feature>
<feature type="transmembrane region" description="Helical" evidence="5">
    <location>
        <begin position="12"/>
        <end position="30"/>
    </location>
</feature>
<feature type="transmembrane region" description="Helical" evidence="5">
    <location>
        <begin position="36"/>
        <end position="57"/>
    </location>
</feature>
<evidence type="ECO:0000259" key="8">
    <source>
        <dbReference type="Pfam" id="PF15864"/>
    </source>
</evidence>
<name>A0AAX2J3P9_KINKI</name>
<evidence type="ECO:0000256" key="1">
    <source>
        <dbReference type="ARBA" id="ARBA00004141"/>
    </source>
</evidence>
<sequence>MRNHDSSLGSWLWLGLFLVAVLPFLSIWRVGPLPSFFLEIGSLLGALAFFLMTVGAGCLRGVAVPRASWYFVGMAIFWAIQARWLNLTYAGMSDMVSWTFMVLALMCWACRGWTEHLGTEQAVSLLASVIVAGCVVQAAIGWLQYTGLASHFSGYLMYRKGIVEGQLAQRNHFAHYLMWGVLCSAWLWSQRRLSAGIASALVLFFAATISLTGSRTVFAYILMLTAWLPIYRIIGGRESTRPVIGLALAAFVVLVSQYAVEPMLNWISSTNQVQTAAERMVGSQIEGSGRGYEWRKAWQIFLSAPLFGYGWGSYSLYGFLENVYPTGFRPYENNVLFTHSHNSFLNLLAEMGLVGTTLILGGLAWAVKGSLQRINQPVGGLLIALMGISLVHSALEYPLWYIYFLSAFTLFIGFSPAPQTKSNRPKGQSSLHFLLPYVAALFAVFIAIGILRLASAYQELRQFSGNPETLPTKRTQQIVGLLRIAKTEPMLRHYAQFQLSSFINPNDATQPEWAEEALREALQYRPYANAYKYAFVAYQAGHIEEARDWMRLMYHYYPAKMPAYAAPIMNTNHYLELRDDYTRTCQAYRQVVPSAPLCAEALPLPMRVK</sequence>
<feature type="transmembrane region" description="Helical" evidence="5">
    <location>
        <begin position="193"/>
        <end position="211"/>
    </location>
</feature>
<feature type="transmembrane region" description="Helical" evidence="5">
    <location>
        <begin position="378"/>
        <end position="395"/>
    </location>
</feature>
<proteinExistence type="predicted"/>
<dbReference type="Pfam" id="PF15864">
    <property type="entry name" value="PglL_A"/>
    <property type="match status" value="1"/>
</dbReference>
<feature type="transmembrane region" description="Helical" evidence="5">
    <location>
        <begin position="69"/>
        <end position="89"/>
    </location>
</feature>
<evidence type="ECO:0000313" key="10">
    <source>
        <dbReference type="Proteomes" id="UP000248598"/>
    </source>
</evidence>
<dbReference type="InterPro" id="IPR021797">
    <property type="entry name" value="Wzy_C_2"/>
</dbReference>
<dbReference type="PANTHER" id="PTHR37422">
    <property type="entry name" value="TEICHURONIC ACID BIOSYNTHESIS PROTEIN TUAE"/>
    <property type="match status" value="1"/>
</dbReference>
<evidence type="ECO:0000313" key="9">
    <source>
        <dbReference type="EMBL" id="SQH24628.1"/>
    </source>
</evidence>
<dbReference type="GeneID" id="93262127"/>
<feature type="domain" description="Virulence factor membrane-bound polymerase C-terminal" evidence="7">
    <location>
        <begin position="382"/>
        <end position="563"/>
    </location>
</feature>